<dbReference type="RefSeq" id="WP_081163950.1">
    <property type="nucleotide sequence ID" value="NZ_LWBP01000123.1"/>
</dbReference>
<proteinExistence type="predicted"/>
<reference evidence="3" key="1">
    <citation type="submission" date="2016-04" db="EMBL/GenBank/DDBJ databases">
        <authorList>
            <person name="Chen L."/>
            <person name="Zhuang W."/>
            <person name="Wang G."/>
        </authorList>
    </citation>
    <scope>NUCLEOTIDE SEQUENCE [LARGE SCALE GENOMIC DNA]</scope>
    <source>
        <strain evidence="3">208</strain>
    </source>
</reference>
<evidence type="ECO:0000313" key="3">
    <source>
        <dbReference type="Proteomes" id="UP000192276"/>
    </source>
</evidence>
<comment type="caution">
    <text evidence="2">The sequence shown here is derived from an EMBL/GenBank/DDBJ whole genome shotgun (WGS) entry which is preliminary data.</text>
</comment>
<evidence type="ECO:0000256" key="1">
    <source>
        <dbReference type="SAM" id="SignalP"/>
    </source>
</evidence>
<keyword evidence="1" id="KW-0732">Signal</keyword>
<dbReference type="STRING" id="550983.A4R26_17950"/>
<dbReference type="EMBL" id="LWBP01000123">
    <property type="protein sequence ID" value="OQP62164.1"/>
    <property type="molecule type" value="Genomic_DNA"/>
</dbReference>
<evidence type="ECO:0000313" key="2">
    <source>
        <dbReference type="EMBL" id="OQP62164.1"/>
    </source>
</evidence>
<protein>
    <recommendedName>
        <fullName evidence="4">Membrane or secreted protein</fullName>
    </recommendedName>
</protein>
<sequence length="65" mass="6905">MKKIKFSLAALVLIVAIAGTATANANKQLADPCSKVDPKGLICVDGSDEPCCEDDFGNIYFYPPL</sequence>
<organism evidence="2 3">
    <name type="scientific">Niastella populi</name>
    <dbReference type="NCBI Taxonomy" id="550983"/>
    <lineage>
        <taxon>Bacteria</taxon>
        <taxon>Pseudomonadati</taxon>
        <taxon>Bacteroidota</taxon>
        <taxon>Chitinophagia</taxon>
        <taxon>Chitinophagales</taxon>
        <taxon>Chitinophagaceae</taxon>
        <taxon>Niastella</taxon>
    </lineage>
</organism>
<keyword evidence="3" id="KW-1185">Reference proteome</keyword>
<dbReference type="Proteomes" id="UP000192276">
    <property type="component" value="Unassembled WGS sequence"/>
</dbReference>
<feature type="chain" id="PRO_5012709344" description="Membrane or secreted protein" evidence="1">
    <location>
        <begin position="24"/>
        <end position="65"/>
    </location>
</feature>
<gene>
    <name evidence="2" type="ORF">A4R26_17950</name>
</gene>
<dbReference type="OrthoDB" id="9949416at2"/>
<evidence type="ECO:0008006" key="4">
    <source>
        <dbReference type="Google" id="ProtNLM"/>
    </source>
</evidence>
<dbReference type="AlphaFoldDB" id="A0A1V9FUZ5"/>
<accession>A0A1V9FUZ5</accession>
<feature type="signal peptide" evidence="1">
    <location>
        <begin position="1"/>
        <end position="23"/>
    </location>
</feature>
<name>A0A1V9FUZ5_9BACT</name>